<dbReference type="SUPFAM" id="SSF54106">
    <property type="entry name" value="LysM domain"/>
    <property type="match status" value="1"/>
</dbReference>
<evidence type="ECO:0000259" key="2">
    <source>
        <dbReference type="PROSITE" id="PS51782"/>
    </source>
</evidence>
<feature type="domain" description="LysM" evidence="2">
    <location>
        <begin position="90"/>
        <end position="139"/>
    </location>
</feature>
<dbReference type="Gene3D" id="3.10.350.10">
    <property type="entry name" value="LysM domain"/>
    <property type="match status" value="1"/>
</dbReference>
<dbReference type="PROSITE" id="PS50914">
    <property type="entry name" value="BON"/>
    <property type="match status" value="1"/>
</dbReference>
<accession>A0ABW2IJI1</accession>
<feature type="domain" description="BON" evidence="1">
    <location>
        <begin position="20"/>
        <end position="88"/>
    </location>
</feature>
<organism evidence="3 4">
    <name type="scientific">Hirschia litorea</name>
    <dbReference type="NCBI Taxonomy" id="1199156"/>
    <lineage>
        <taxon>Bacteria</taxon>
        <taxon>Pseudomonadati</taxon>
        <taxon>Pseudomonadota</taxon>
        <taxon>Alphaproteobacteria</taxon>
        <taxon>Hyphomonadales</taxon>
        <taxon>Hyphomonadaceae</taxon>
        <taxon>Hirschia</taxon>
    </lineage>
</organism>
<dbReference type="CDD" id="cd00118">
    <property type="entry name" value="LysM"/>
    <property type="match status" value="1"/>
</dbReference>
<sequence length="146" mass="15802">MFGKIIKFAKDAGAKIGFGKDKDEDAKNLKGEMEKHGFKTEGVDVAVEGDKVVLTGKALTQEEREKLVLIAGNVEGVDAVEDNMEIAATRTHTVVSGDTLSKIAKEVYGDAMKYPVIFEANKPMLSHPDKIYPGQVLRIPALDAKA</sequence>
<dbReference type="PANTHER" id="PTHR34700">
    <property type="entry name" value="POTASSIUM BINDING PROTEIN KBP"/>
    <property type="match status" value="1"/>
</dbReference>
<dbReference type="InterPro" id="IPR052196">
    <property type="entry name" value="Bact_Kbp"/>
</dbReference>
<proteinExistence type="predicted"/>
<gene>
    <name evidence="3" type="primary">lysM</name>
    <name evidence="3" type="ORF">ACFQS8_05740</name>
</gene>
<dbReference type="Pfam" id="PF01476">
    <property type="entry name" value="LysM"/>
    <property type="match status" value="1"/>
</dbReference>
<dbReference type="PANTHER" id="PTHR34700:SF8">
    <property type="entry name" value="POTASSIUM BINDING PROTEIN KBP"/>
    <property type="match status" value="1"/>
</dbReference>
<dbReference type="Proteomes" id="UP001596492">
    <property type="component" value="Unassembled WGS sequence"/>
</dbReference>
<dbReference type="InterPro" id="IPR007055">
    <property type="entry name" value="BON_dom"/>
</dbReference>
<dbReference type="NCBIfam" id="NF008399">
    <property type="entry name" value="PRK11198.1"/>
    <property type="match status" value="1"/>
</dbReference>
<reference evidence="4" key="1">
    <citation type="journal article" date="2019" name="Int. J. Syst. Evol. Microbiol.">
        <title>The Global Catalogue of Microorganisms (GCM) 10K type strain sequencing project: providing services to taxonomists for standard genome sequencing and annotation.</title>
        <authorList>
            <consortium name="The Broad Institute Genomics Platform"/>
            <consortium name="The Broad Institute Genome Sequencing Center for Infectious Disease"/>
            <person name="Wu L."/>
            <person name="Ma J."/>
        </authorList>
    </citation>
    <scope>NUCLEOTIDE SEQUENCE [LARGE SCALE GENOMIC DNA]</scope>
    <source>
        <strain evidence="4">CCUG 51308</strain>
    </source>
</reference>
<evidence type="ECO:0000313" key="3">
    <source>
        <dbReference type="EMBL" id="MFC7291109.1"/>
    </source>
</evidence>
<evidence type="ECO:0000259" key="1">
    <source>
        <dbReference type="PROSITE" id="PS50914"/>
    </source>
</evidence>
<dbReference type="InterPro" id="IPR018392">
    <property type="entry name" value="LysM"/>
</dbReference>
<name>A0ABW2IJI1_9PROT</name>
<keyword evidence="4" id="KW-1185">Reference proteome</keyword>
<dbReference type="Gene3D" id="3.30.1340.30">
    <property type="match status" value="1"/>
</dbReference>
<protein>
    <submittedName>
        <fullName evidence="3">Peptidoglycan-binding protein LysM</fullName>
    </submittedName>
</protein>
<dbReference type="EMBL" id="JBHTBR010000002">
    <property type="protein sequence ID" value="MFC7291109.1"/>
    <property type="molecule type" value="Genomic_DNA"/>
</dbReference>
<dbReference type="InterPro" id="IPR036779">
    <property type="entry name" value="LysM_dom_sf"/>
</dbReference>
<dbReference type="RefSeq" id="WP_382166303.1">
    <property type="nucleotide sequence ID" value="NZ_JBHTBR010000002.1"/>
</dbReference>
<dbReference type="SMART" id="SM00257">
    <property type="entry name" value="LysM"/>
    <property type="match status" value="1"/>
</dbReference>
<dbReference type="PROSITE" id="PS51782">
    <property type="entry name" value="LYSM"/>
    <property type="match status" value="1"/>
</dbReference>
<comment type="caution">
    <text evidence="3">The sequence shown here is derived from an EMBL/GenBank/DDBJ whole genome shotgun (WGS) entry which is preliminary data.</text>
</comment>
<evidence type="ECO:0000313" key="4">
    <source>
        <dbReference type="Proteomes" id="UP001596492"/>
    </source>
</evidence>
<dbReference type="Pfam" id="PF04972">
    <property type="entry name" value="BON"/>
    <property type="match status" value="1"/>
</dbReference>